<proteinExistence type="predicted"/>
<dbReference type="EMBL" id="ACFC01000011">
    <property type="protein sequence ID" value="EEE05179.1"/>
    <property type="molecule type" value="Genomic_DNA"/>
</dbReference>
<protein>
    <submittedName>
        <fullName evidence="1">Uncharacterized protein</fullName>
    </submittedName>
</protein>
<comment type="caution">
    <text evidence="1">The sequence shown here is derived from an EMBL/GenBank/DDBJ whole genome shotgun (WGS) entry which is preliminary data.</text>
</comment>
<reference evidence="1 2" key="1">
    <citation type="journal article" date="2012" name="J. Bacteriol.">
        <title>Draft Genome Sequence Determination for Cystic Fibrosis and Chronic Granulomatous Disease Burkholderia multivorans Isolates.</title>
        <authorList>
            <person name="Varga J.J."/>
            <person name="Losada L."/>
            <person name="Zelazny A.M."/>
            <person name="Brinkac L."/>
            <person name="Harkins D."/>
            <person name="Radune D."/>
            <person name="Hostetler J."/>
            <person name="Sampaio E.P."/>
            <person name="Ronning C.M."/>
            <person name="Nierman W.C."/>
            <person name="Greenberg D.E."/>
            <person name="Holland S.M."/>
            <person name="Goldberg J.B."/>
        </authorList>
    </citation>
    <scope>NUCLEOTIDE SEQUENCE [LARGE SCALE GENOMIC DNA]</scope>
    <source>
        <strain evidence="1 2">CGD2</strain>
    </source>
</reference>
<evidence type="ECO:0000313" key="1">
    <source>
        <dbReference type="EMBL" id="EEE05179.1"/>
    </source>
</evidence>
<organism evidence="1 2">
    <name type="scientific">Burkholderia multivorans CGD2</name>
    <dbReference type="NCBI Taxonomy" id="513052"/>
    <lineage>
        <taxon>Bacteria</taxon>
        <taxon>Pseudomonadati</taxon>
        <taxon>Pseudomonadota</taxon>
        <taxon>Betaproteobacteria</taxon>
        <taxon>Burkholderiales</taxon>
        <taxon>Burkholderiaceae</taxon>
        <taxon>Burkholderia</taxon>
        <taxon>Burkholderia cepacia complex</taxon>
    </lineage>
</organism>
<accession>B9BW07</accession>
<sequence>MTGHRNLDLKRRMRGERAAQGGRALRATGDIFAIVDSIHKFIV</sequence>
<evidence type="ECO:0000313" key="2">
    <source>
        <dbReference type="Proteomes" id="UP000004535"/>
    </source>
</evidence>
<gene>
    <name evidence="1" type="ORF">BURMUCGD2_0444</name>
</gene>
<dbReference type="AlphaFoldDB" id="B9BW07"/>
<name>B9BW07_9BURK</name>
<dbReference type="Proteomes" id="UP000004535">
    <property type="component" value="Unassembled WGS sequence"/>
</dbReference>